<accession>A0A1B0A4F4</accession>
<keyword evidence="2" id="KW-1185">Reference proteome</keyword>
<dbReference type="Proteomes" id="UP000092445">
    <property type="component" value="Unassembled WGS sequence"/>
</dbReference>
<dbReference type="AlphaFoldDB" id="A0A1B0A4F4"/>
<evidence type="ECO:0000313" key="2">
    <source>
        <dbReference type="Proteomes" id="UP000092445"/>
    </source>
</evidence>
<name>A0A1B0A4F4_GLOPL</name>
<reference evidence="1" key="2">
    <citation type="submission" date="2020-05" db="UniProtKB">
        <authorList>
            <consortium name="EnsemblMetazoa"/>
        </authorList>
    </citation>
    <scope>IDENTIFICATION</scope>
    <source>
        <strain evidence="1">IAEA</strain>
    </source>
</reference>
<evidence type="ECO:0000313" key="1">
    <source>
        <dbReference type="EnsemblMetazoa" id="GPAI034192-PA"/>
    </source>
</evidence>
<organism evidence="1 2">
    <name type="scientific">Glossina pallidipes</name>
    <name type="common">Tsetse fly</name>
    <dbReference type="NCBI Taxonomy" id="7398"/>
    <lineage>
        <taxon>Eukaryota</taxon>
        <taxon>Metazoa</taxon>
        <taxon>Ecdysozoa</taxon>
        <taxon>Arthropoda</taxon>
        <taxon>Hexapoda</taxon>
        <taxon>Insecta</taxon>
        <taxon>Pterygota</taxon>
        <taxon>Neoptera</taxon>
        <taxon>Endopterygota</taxon>
        <taxon>Diptera</taxon>
        <taxon>Brachycera</taxon>
        <taxon>Muscomorpha</taxon>
        <taxon>Hippoboscoidea</taxon>
        <taxon>Glossinidae</taxon>
        <taxon>Glossina</taxon>
    </lineage>
</organism>
<proteinExistence type="predicted"/>
<dbReference type="EnsemblMetazoa" id="GPAI034192-RA">
    <property type="protein sequence ID" value="GPAI034192-PA"/>
    <property type="gene ID" value="GPAI034192"/>
</dbReference>
<reference evidence="2" key="1">
    <citation type="submission" date="2014-03" db="EMBL/GenBank/DDBJ databases">
        <authorList>
            <person name="Aksoy S."/>
            <person name="Warren W."/>
            <person name="Wilson R.K."/>
        </authorList>
    </citation>
    <scope>NUCLEOTIDE SEQUENCE [LARGE SCALE GENOMIC DNA]</scope>
    <source>
        <strain evidence="2">IAEA</strain>
    </source>
</reference>
<protein>
    <submittedName>
        <fullName evidence="1">Uncharacterized protein</fullName>
    </submittedName>
</protein>
<dbReference type="VEuPathDB" id="VectorBase:GPAI034192"/>
<sequence>MKYKVCDARISANIVFECRYRKVARTGTSSIAATKVATLVDVSHDADTVEGPGPPELAVVVDASNDADTVECPDLPELSPDQRSRFALSPTASDAIAVSPAHMGCPYTTYNGRNGNPFLLDPGQY</sequence>